<dbReference type="Gene3D" id="6.10.340.10">
    <property type="match status" value="1"/>
</dbReference>
<dbReference type="SMART" id="SM00304">
    <property type="entry name" value="HAMP"/>
    <property type="match status" value="1"/>
</dbReference>
<dbReference type="PROSITE" id="PS50885">
    <property type="entry name" value="HAMP"/>
    <property type="match status" value="1"/>
</dbReference>
<dbReference type="PANTHER" id="PTHR45436:SF5">
    <property type="entry name" value="SENSOR HISTIDINE KINASE TRCS"/>
    <property type="match status" value="1"/>
</dbReference>
<dbReference type="InterPro" id="IPR003661">
    <property type="entry name" value="HisK_dim/P_dom"/>
</dbReference>
<comment type="catalytic activity">
    <reaction evidence="1">
        <text>ATP + protein L-histidine = ADP + protein N-phospho-L-histidine.</text>
        <dbReference type="EC" id="2.7.13.3"/>
    </reaction>
</comment>
<keyword evidence="6" id="KW-0812">Transmembrane</keyword>
<evidence type="ECO:0000256" key="5">
    <source>
        <dbReference type="ARBA" id="ARBA00022679"/>
    </source>
</evidence>
<dbReference type="Pfam" id="PF00512">
    <property type="entry name" value="HisKA"/>
    <property type="match status" value="1"/>
</dbReference>
<gene>
    <name evidence="13" type="ORF">Pth03_67890</name>
</gene>
<protein>
    <recommendedName>
        <fullName evidence="3">histidine kinase</fullName>
        <ecNumber evidence="3">2.7.13.3</ecNumber>
    </recommendedName>
</protein>
<dbReference type="InterPro" id="IPR003660">
    <property type="entry name" value="HAMP_dom"/>
</dbReference>
<evidence type="ECO:0000256" key="1">
    <source>
        <dbReference type="ARBA" id="ARBA00000085"/>
    </source>
</evidence>
<dbReference type="InterPro" id="IPR050428">
    <property type="entry name" value="TCS_sensor_his_kinase"/>
</dbReference>
<sequence length="454" mass="48750">MLPRSIRGRLTALVTLLALLLLVPTGIAEAVIGRQAVANGIWLEVRRQAGMTAASVRAGRQAAVLQPRVDGVHLVQVVDAGHRVVNASPKAAGLPPLSSVRPPAGNPERDVESCLPHLGCLRVAALRVAPGADSPVVYAGRPAASVRPFEAFGQFFGLQEGVLTILAAWATWKVTGRTLRPVEEIRADLAAIGGDDISSRVPEPSGQDEIARLARTVNGTLSRIEEAKHGTERVLMRQRQFVADASHELRTPLAGLRAELEEAQMHPRETDLPELLSNALFDVDRLEAIIADLLLLARVDSIGESERTRVDLSELVAGAAMRRLGRLPVRVTTEPGVHVTVVRSQVARVVANLLDNAQRHARRSVEVHVKRDRATAVLLVMDDGPGIPAAHRDRIFERFTRLDTARSRDHGGTGLGLAIARDVAMAHDGTLTACESPSGGACFILRLPLDDPAN</sequence>
<dbReference type="EC" id="2.7.13.3" evidence="3"/>
<keyword evidence="4" id="KW-0597">Phosphoprotein</keyword>
<dbReference type="SMART" id="SM00388">
    <property type="entry name" value="HisKA"/>
    <property type="match status" value="1"/>
</dbReference>
<dbReference type="Pfam" id="PF02518">
    <property type="entry name" value="HATPase_c"/>
    <property type="match status" value="1"/>
</dbReference>
<comment type="caution">
    <text evidence="13">The sequence shown here is derived from an EMBL/GenBank/DDBJ whole genome shotgun (WGS) entry which is preliminary data.</text>
</comment>
<evidence type="ECO:0000313" key="14">
    <source>
        <dbReference type="Proteomes" id="UP000605992"/>
    </source>
</evidence>
<dbReference type="SUPFAM" id="SSF158472">
    <property type="entry name" value="HAMP domain-like"/>
    <property type="match status" value="1"/>
</dbReference>
<evidence type="ECO:0000313" key="13">
    <source>
        <dbReference type="EMBL" id="GII58400.1"/>
    </source>
</evidence>
<evidence type="ECO:0000259" key="11">
    <source>
        <dbReference type="PROSITE" id="PS50109"/>
    </source>
</evidence>
<dbReference type="InterPro" id="IPR005467">
    <property type="entry name" value="His_kinase_dom"/>
</dbReference>
<evidence type="ECO:0000256" key="3">
    <source>
        <dbReference type="ARBA" id="ARBA00012438"/>
    </source>
</evidence>
<dbReference type="PRINTS" id="PR00344">
    <property type="entry name" value="BCTRLSENSOR"/>
</dbReference>
<dbReference type="CDD" id="cd00082">
    <property type="entry name" value="HisKA"/>
    <property type="match status" value="1"/>
</dbReference>
<dbReference type="InterPro" id="IPR004358">
    <property type="entry name" value="Sig_transdc_His_kin-like_C"/>
</dbReference>
<name>A0A8J3Y076_9ACTN</name>
<feature type="domain" description="HAMP" evidence="12">
    <location>
        <begin position="176"/>
        <end position="229"/>
    </location>
</feature>
<evidence type="ECO:0000256" key="8">
    <source>
        <dbReference type="ARBA" id="ARBA00022989"/>
    </source>
</evidence>
<keyword evidence="7" id="KW-0418">Kinase</keyword>
<dbReference type="Gene3D" id="3.30.565.10">
    <property type="entry name" value="Histidine kinase-like ATPase, C-terminal domain"/>
    <property type="match status" value="1"/>
</dbReference>
<keyword evidence="8" id="KW-1133">Transmembrane helix</keyword>
<dbReference type="Proteomes" id="UP000605992">
    <property type="component" value="Unassembled WGS sequence"/>
</dbReference>
<keyword evidence="5" id="KW-0808">Transferase</keyword>
<dbReference type="InterPro" id="IPR036097">
    <property type="entry name" value="HisK_dim/P_sf"/>
</dbReference>
<keyword evidence="9" id="KW-0902">Two-component regulatory system</keyword>
<dbReference type="SMART" id="SM00387">
    <property type="entry name" value="HATPase_c"/>
    <property type="match status" value="1"/>
</dbReference>
<dbReference type="GO" id="GO:0005886">
    <property type="term" value="C:plasma membrane"/>
    <property type="evidence" value="ECO:0007669"/>
    <property type="project" value="UniProtKB-SubCell"/>
</dbReference>
<accession>A0A8J3Y076</accession>
<evidence type="ECO:0000259" key="12">
    <source>
        <dbReference type="PROSITE" id="PS50885"/>
    </source>
</evidence>
<reference evidence="13" key="1">
    <citation type="submission" date="2021-01" db="EMBL/GenBank/DDBJ databases">
        <title>Whole genome shotgun sequence of Planotetraspora thailandica NBRC 104271.</title>
        <authorList>
            <person name="Komaki H."/>
            <person name="Tamura T."/>
        </authorList>
    </citation>
    <scope>NUCLEOTIDE SEQUENCE</scope>
    <source>
        <strain evidence="13">NBRC 104271</strain>
    </source>
</reference>
<dbReference type="Pfam" id="PF00672">
    <property type="entry name" value="HAMP"/>
    <property type="match status" value="1"/>
</dbReference>
<dbReference type="SUPFAM" id="SSF47384">
    <property type="entry name" value="Homodimeric domain of signal transducing histidine kinase"/>
    <property type="match status" value="1"/>
</dbReference>
<dbReference type="PANTHER" id="PTHR45436">
    <property type="entry name" value="SENSOR HISTIDINE KINASE YKOH"/>
    <property type="match status" value="1"/>
</dbReference>
<dbReference type="PROSITE" id="PS50109">
    <property type="entry name" value="HIS_KIN"/>
    <property type="match status" value="1"/>
</dbReference>
<keyword evidence="10" id="KW-0472">Membrane</keyword>
<comment type="subcellular location">
    <subcellularLocation>
        <location evidence="2">Cell membrane</location>
    </subcellularLocation>
</comment>
<keyword evidence="14" id="KW-1185">Reference proteome</keyword>
<dbReference type="AlphaFoldDB" id="A0A8J3Y076"/>
<evidence type="ECO:0000256" key="9">
    <source>
        <dbReference type="ARBA" id="ARBA00023012"/>
    </source>
</evidence>
<dbReference type="CDD" id="cd06225">
    <property type="entry name" value="HAMP"/>
    <property type="match status" value="1"/>
</dbReference>
<dbReference type="InterPro" id="IPR036890">
    <property type="entry name" value="HATPase_C_sf"/>
</dbReference>
<organism evidence="13 14">
    <name type="scientific">Planotetraspora thailandica</name>
    <dbReference type="NCBI Taxonomy" id="487172"/>
    <lineage>
        <taxon>Bacteria</taxon>
        <taxon>Bacillati</taxon>
        <taxon>Actinomycetota</taxon>
        <taxon>Actinomycetes</taxon>
        <taxon>Streptosporangiales</taxon>
        <taxon>Streptosporangiaceae</taxon>
        <taxon>Planotetraspora</taxon>
    </lineage>
</organism>
<dbReference type="SUPFAM" id="SSF55874">
    <property type="entry name" value="ATPase domain of HSP90 chaperone/DNA topoisomerase II/histidine kinase"/>
    <property type="match status" value="1"/>
</dbReference>
<evidence type="ECO:0000256" key="7">
    <source>
        <dbReference type="ARBA" id="ARBA00022777"/>
    </source>
</evidence>
<dbReference type="EMBL" id="BOOR01000064">
    <property type="protein sequence ID" value="GII58400.1"/>
    <property type="molecule type" value="Genomic_DNA"/>
</dbReference>
<evidence type="ECO:0000256" key="6">
    <source>
        <dbReference type="ARBA" id="ARBA00022692"/>
    </source>
</evidence>
<dbReference type="InterPro" id="IPR003594">
    <property type="entry name" value="HATPase_dom"/>
</dbReference>
<proteinExistence type="predicted"/>
<dbReference type="GO" id="GO:0000155">
    <property type="term" value="F:phosphorelay sensor kinase activity"/>
    <property type="evidence" value="ECO:0007669"/>
    <property type="project" value="InterPro"/>
</dbReference>
<dbReference type="Gene3D" id="1.10.287.130">
    <property type="match status" value="1"/>
</dbReference>
<feature type="domain" description="Histidine kinase" evidence="11">
    <location>
        <begin position="244"/>
        <end position="451"/>
    </location>
</feature>
<evidence type="ECO:0000256" key="2">
    <source>
        <dbReference type="ARBA" id="ARBA00004236"/>
    </source>
</evidence>
<evidence type="ECO:0000256" key="10">
    <source>
        <dbReference type="ARBA" id="ARBA00023136"/>
    </source>
</evidence>
<evidence type="ECO:0000256" key="4">
    <source>
        <dbReference type="ARBA" id="ARBA00022553"/>
    </source>
</evidence>